<name>A0A8S9XRG3_APOLU</name>
<dbReference type="EMBL" id="WIXP02000005">
    <property type="protein sequence ID" value="KAF6210656.1"/>
    <property type="molecule type" value="Genomic_DNA"/>
</dbReference>
<dbReference type="AlphaFoldDB" id="A0A8S9XRG3"/>
<dbReference type="GO" id="GO:0006508">
    <property type="term" value="P:proteolysis"/>
    <property type="evidence" value="ECO:0007669"/>
    <property type="project" value="UniProtKB-KW"/>
</dbReference>
<gene>
    <name evidence="6" type="ORF">GE061_013763</name>
</gene>
<feature type="domain" description="Peptidase S1" evidence="5">
    <location>
        <begin position="266"/>
        <end position="448"/>
    </location>
</feature>
<reference evidence="6" key="1">
    <citation type="journal article" date="2021" name="Mol. Ecol. Resour.">
        <title>Apolygus lucorum genome provides insights into omnivorousness and mesophyll feeding.</title>
        <authorList>
            <person name="Liu Y."/>
            <person name="Liu H."/>
            <person name="Wang H."/>
            <person name="Huang T."/>
            <person name="Liu B."/>
            <person name="Yang B."/>
            <person name="Yin L."/>
            <person name="Li B."/>
            <person name="Zhang Y."/>
            <person name="Zhang S."/>
            <person name="Jiang F."/>
            <person name="Zhang X."/>
            <person name="Ren Y."/>
            <person name="Wang B."/>
            <person name="Wang S."/>
            <person name="Lu Y."/>
            <person name="Wu K."/>
            <person name="Fan W."/>
            <person name="Wang G."/>
        </authorList>
    </citation>
    <scope>NUCLEOTIDE SEQUENCE</scope>
    <source>
        <strain evidence="6">12Hb</strain>
    </source>
</reference>
<dbReference type="OrthoDB" id="6607386at2759"/>
<keyword evidence="4" id="KW-1015">Disulfide bond</keyword>
<evidence type="ECO:0000259" key="5">
    <source>
        <dbReference type="Pfam" id="PF00089"/>
    </source>
</evidence>
<sequence>MMTRNHDEEECHRSNNKRRKVVERLKEMVECLQECDRYGKVGEDETYPPDWAVPLITYPLTKERRGSFDKDVMKTPPWEKDRKSVQVIGGLVVQGCQCTKRNGLQADCKMTGCNGHELCLTKPYPLCPNGGHANQLVTPEQAARIMANVPGPEPTDAADLGKDRIMIQIDQGWQPCRDQAEQPTRLLWKLANLDQTGGAVLPKAMVATNHWSLTSLKKAFIIRKDLRFLHPSCVVFDDDGSFEILEESLLRVYGGDRDPDKADSDVNGQIIGVASAEPHPDYKPEPVVEPVYDFCILKTLKKFALGPELHTTPLYSTDVSEVQKLLGTIGTKCKTMAWGFYEDGYRQNEQIKGVWMEVIFHGIGRCDRVRNDGTARMNQTFLVEEEGEDDSLMCAVSSGGSHICLMDPGSPILCNEKIIAIVSNIGLLCEGGYEYVVTTGINNAMAFITESPSFDGEVANVEDRIRDRRLHPISSIPFAREDRSFNLI</sequence>
<dbReference type="Gene3D" id="2.40.10.10">
    <property type="entry name" value="Trypsin-like serine proteases"/>
    <property type="match status" value="1"/>
</dbReference>
<dbReference type="Proteomes" id="UP000466442">
    <property type="component" value="Linkage Group LG5"/>
</dbReference>
<evidence type="ECO:0000313" key="7">
    <source>
        <dbReference type="Proteomes" id="UP000466442"/>
    </source>
</evidence>
<evidence type="ECO:0000313" key="6">
    <source>
        <dbReference type="EMBL" id="KAF6210656.1"/>
    </source>
</evidence>
<accession>A0A8S9XRG3</accession>
<organism evidence="6 7">
    <name type="scientific">Apolygus lucorum</name>
    <name type="common">Small green plant bug</name>
    <name type="synonym">Lygocoris lucorum</name>
    <dbReference type="NCBI Taxonomy" id="248454"/>
    <lineage>
        <taxon>Eukaryota</taxon>
        <taxon>Metazoa</taxon>
        <taxon>Ecdysozoa</taxon>
        <taxon>Arthropoda</taxon>
        <taxon>Hexapoda</taxon>
        <taxon>Insecta</taxon>
        <taxon>Pterygota</taxon>
        <taxon>Neoptera</taxon>
        <taxon>Paraneoptera</taxon>
        <taxon>Hemiptera</taxon>
        <taxon>Heteroptera</taxon>
        <taxon>Panheteroptera</taxon>
        <taxon>Cimicomorpha</taxon>
        <taxon>Miridae</taxon>
        <taxon>Mirini</taxon>
        <taxon>Apolygus</taxon>
    </lineage>
</organism>
<keyword evidence="3" id="KW-0720">Serine protease</keyword>
<keyword evidence="7" id="KW-1185">Reference proteome</keyword>
<dbReference type="SUPFAM" id="SSF50494">
    <property type="entry name" value="Trypsin-like serine proteases"/>
    <property type="match status" value="1"/>
</dbReference>
<dbReference type="PANTHER" id="PTHR24276:SF98">
    <property type="entry name" value="FI18310P1-RELATED"/>
    <property type="match status" value="1"/>
</dbReference>
<evidence type="ECO:0000256" key="2">
    <source>
        <dbReference type="ARBA" id="ARBA00022801"/>
    </source>
</evidence>
<proteinExistence type="predicted"/>
<dbReference type="InterPro" id="IPR001254">
    <property type="entry name" value="Trypsin_dom"/>
</dbReference>
<evidence type="ECO:0000256" key="3">
    <source>
        <dbReference type="ARBA" id="ARBA00022825"/>
    </source>
</evidence>
<evidence type="ECO:0000256" key="1">
    <source>
        <dbReference type="ARBA" id="ARBA00022670"/>
    </source>
</evidence>
<dbReference type="PANTHER" id="PTHR24276">
    <property type="entry name" value="POLYSERASE-RELATED"/>
    <property type="match status" value="1"/>
</dbReference>
<dbReference type="InterPro" id="IPR050430">
    <property type="entry name" value="Peptidase_S1"/>
</dbReference>
<keyword evidence="1" id="KW-0645">Protease</keyword>
<evidence type="ECO:0000256" key="4">
    <source>
        <dbReference type="ARBA" id="ARBA00023157"/>
    </source>
</evidence>
<comment type="caution">
    <text evidence="6">The sequence shown here is derived from an EMBL/GenBank/DDBJ whole genome shotgun (WGS) entry which is preliminary data.</text>
</comment>
<protein>
    <recommendedName>
        <fullName evidence="5">Peptidase S1 domain-containing protein</fullName>
    </recommendedName>
</protein>
<dbReference type="InterPro" id="IPR043504">
    <property type="entry name" value="Peptidase_S1_PA_chymotrypsin"/>
</dbReference>
<dbReference type="InterPro" id="IPR009003">
    <property type="entry name" value="Peptidase_S1_PA"/>
</dbReference>
<dbReference type="GO" id="GO:0004252">
    <property type="term" value="F:serine-type endopeptidase activity"/>
    <property type="evidence" value="ECO:0007669"/>
    <property type="project" value="InterPro"/>
</dbReference>
<dbReference type="Pfam" id="PF00089">
    <property type="entry name" value="Trypsin"/>
    <property type="match status" value="1"/>
</dbReference>
<keyword evidence="2" id="KW-0378">Hydrolase</keyword>